<dbReference type="PANTHER" id="PTHR12241:SF147">
    <property type="entry name" value="TUBULIN POLYGLUTAMYLASE TTLL7"/>
    <property type="match status" value="1"/>
</dbReference>
<feature type="compositionally biased region" description="Low complexity" evidence="7">
    <location>
        <begin position="1"/>
        <end position="16"/>
    </location>
</feature>
<feature type="compositionally biased region" description="Gly residues" evidence="7">
    <location>
        <begin position="672"/>
        <end position="683"/>
    </location>
</feature>
<feature type="compositionally biased region" description="Basic and acidic residues" evidence="7">
    <location>
        <begin position="46"/>
        <end position="55"/>
    </location>
</feature>
<feature type="region of interest" description="Disordered" evidence="7">
    <location>
        <begin position="590"/>
        <end position="694"/>
    </location>
</feature>
<dbReference type="PROSITE" id="PS51221">
    <property type="entry name" value="TTL"/>
    <property type="match status" value="1"/>
</dbReference>
<feature type="compositionally biased region" description="Acidic residues" evidence="7">
    <location>
        <begin position="590"/>
        <end position="603"/>
    </location>
</feature>
<keyword evidence="3" id="KW-0493">Microtubule</keyword>
<feature type="region of interest" description="Disordered" evidence="7">
    <location>
        <begin position="1"/>
        <end position="83"/>
    </location>
</feature>
<evidence type="ECO:0000313" key="9">
    <source>
        <dbReference type="Proteomes" id="UP001374579"/>
    </source>
</evidence>
<keyword evidence="4" id="KW-0547">Nucleotide-binding</keyword>
<dbReference type="EMBL" id="JBAMIC010000011">
    <property type="protein sequence ID" value="KAK7100661.1"/>
    <property type="molecule type" value="Genomic_DNA"/>
</dbReference>
<evidence type="ECO:0000313" key="8">
    <source>
        <dbReference type="EMBL" id="KAK7100661.1"/>
    </source>
</evidence>
<comment type="similarity">
    <text evidence="1">Belongs to the tubulin--tyrosine ligase family.</text>
</comment>
<dbReference type="Proteomes" id="UP001374579">
    <property type="component" value="Unassembled WGS sequence"/>
</dbReference>
<dbReference type="InterPro" id="IPR004344">
    <property type="entry name" value="TTL/TTLL_fam"/>
</dbReference>
<evidence type="ECO:0000256" key="5">
    <source>
        <dbReference type="ARBA" id="ARBA00022840"/>
    </source>
</evidence>
<feature type="compositionally biased region" description="Polar residues" evidence="7">
    <location>
        <begin position="622"/>
        <end position="647"/>
    </location>
</feature>
<evidence type="ECO:0000256" key="3">
    <source>
        <dbReference type="ARBA" id="ARBA00022701"/>
    </source>
</evidence>
<gene>
    <name evidence="8" type="ORF">V1264_023575</name>
</gene>
<dbReference type="GO" id="GO:0000226">
    <property type="term" value="P:microtubule cytoskeleton organization"/>
    <property type="evidence" value="ECO:0007669"/>
    <property type="project" value="TreeGrafter"/>
</dbReference>
<comment type="caution">
    <text evidence="8">The sequence shown here is derived from an EMBL/GenBank/DDBJ whole genome shotgun (WGS) entry which is preliminary data.</text>
</comment>
<evidence type="ECO:0000256" key="2">
    <source>
        <dbReference type="ARBA" id="ARBA00022598"/>
    </source>
</evidence>
<dbReference type="GO" id="GO:0036064">
    <property type="term" value="C:ciliary basal body"/>
    <property type="evidence" value="ECO:0007669"/>
    <property type="project" value="TreeGrafter"/>
</dbReference>
<keyword evidence="2" id="KW-0436">Ligase</keyword>
<proteinExistence type="inferred from homology"/>
<dbReference type="GO" id="GO:0005874">
    <property type="term" value="C:microtubule"/>
    <property type="evidence" value="ECO:0007669"/>
    <property type="project" value="UniProtKB-KW"/>
</dbReference>
<keyword evidence="9" id="KW-1185">Reference proteome</keyword>
<evidence type="ECO:0000256" key="1">
    <source>
        <dbReference type="ARBA" id="ARBA00006820"/>
    </source>
</evidence>
<feature type="compositionally biased region" description="Polar residues" evidence="7">
    <location>
        <begin position="655"/>
        <end position="668"/>
    </location>
</feature>
<organism evidence="8 9">
    <name type="scientific">Littorina saxatilis</name>
    <dbReference type="NCBI Taxonomy" id="31220"/>
    <lineage>
        <taxon>Eukaryota</taxon>
        <taxon>Metazoa</taxon>
        <taxon>Spiralia</taxon>
        <taxon>Lophotrochozoa</taxon>
        <taxon>Mollusca</taxon>
        <taxon>Gastropoda</taxon>
        <taxon>Caenogastropoda</taxon>
        <taxon>Littorinimorpha</taxon>
        <taxon>Littorinoidea</taxon>
        <taxon>Littorinidae</taxon>
        <taxon>Littorina</taxon>
    </lineage>
</organism>
<keyword evidence="6" id="KW-0175">Coiled coil</keyword>
<dbReference type="Gene3D" id="3.30.470.20">
    <property type="entry name" value="ATP-grasp fold, B domain"/>
    <property type="match status" value="1"/>
</dbReference>
<sequence length="937" mass="106576">MPGLRNSMSLSSLSSMDRPDLSLASLTHIPPSRRSSTASLQPQRPGPEDGRRMRGVELSNDELARPDVKPPVINSKKKKRRKHNITANLSGTRYDIVRQMVEKVGFSVAKDDDPLSYLIWSDCFVSTDRVSELKPFQRLNHFPGMGEISRKDCLARNMGKMQKSFPEEYNFIPRTWILPADYGLLQNHAKDMRAKKKTKTFIVKPANGAQGHGISLFRNAEKIPPSEHFIVQEYIDKPLLLDGYKFDLRVYVLITSCDPLRIFLFNDGLVRLATEKYLPPQESNVNHLFMHLTNYSVNKHNEFYKRNTGNDTGSKRSIRYFNEYLRNSDIDVALLWRNIADMITKTLIVAEPHVLHAYRMCRPGVPSYSDSVCFEVLGFDVMIDRKLRPWLIEINRSPSFGTDEKLDFDIKSALIEDTFRLLNVKASDKRRNIAAQKAEAQKRLLRTHKKVEQGEQTEMDKKRQSLEKRKDELRDLLTKIRKASSGEDFENRNCGRFRRIFPCDDRARHAKYCTMLASSFSLFLSGRGATMKKEIEVNYNNKLREDDVLDMLAECEAEEKDGKMFIGPQGRGMREPRPLQSMPESIANFPEEDEEDEGSDEDTPPTTPALNGRVRSARLATRLNSGTQRPPSYRSASDTSRPPSEATTLRGPARPQSQVSLVNGTRPRSLSRGGGGAGGGGAGTNTSNNRNVSQIRSSVDDSFLSSLVKEREEELTKKTLTSLNEMRIKFPGKTDSEAELLLDKMNENWKFHKPRIASYWLVKLDSIKRRKVVDIVRSNVKAVLQRIWHSSDVDNLRLCRIFSRVFNRLLWSHGQGLWNCFSPATGKLYAKPRGNSWETIFSRSTELVSEMEMNCCRRIVQLCRDCLLIVYQFATEAKSGSAPHAPPAPGEDNSLVLQAQNGYLGGRDVKGPNQWNPHTFSQRYSKLYSGRVTETGS</sequence>
<accession>A0AAN9B7C4</accession>
<evidence type="ECO:0000256" key="4">
    <source>
        <dbReference type="ARBA" id="ARBA00022741"/>
    </source>
</evidence>
<dbReference type="GO" id="GO:0005524">
    <property type="term" value="F:ATP binding"/>
    <property type="evidence" value="ECO:0007669"/>
    <property type="project" value="UniProtKB-KW"/>
</dbReference>
<feature type="region of interest" description="Disordered" evidence="7">
    <location>
        <begin position="564"/>
        <end position="583"/>
    </location>
</feature>
<feature type="compositionally biased region" description="Polar residues" evidence="7">
    <location>
        <begin position="33"/>
        <end position="42"/>
    </location>
</feature>
<dbReference type="PANTHER" id="PTHR12241">
    <property type="entry name" value="TUBULIN POLYGLUTAMYLASE"/>
    <property type="match status" value="1"/>
</dbReference>
<name>A0AAN9B7C4_9CAEN</name>
<keyword evidence="5" id="KW-0067">ATP-binding</keyword>
<evidence type="ECO:0008006" key="10">
    <source>
        <dbReference type="Google" id="ProtNLM"/>
    </source>
</evidence>
<dbReference type="AlphaFoldDB" id="A0AAN9B7C4"/>
<dbReference type="SUPFAM" id="SSF56059">
    <property type="entry name" value="Glutathione synthetase ATP-binding domain-like"/>
    <property type="match status" value="1"/>
</dbReference>
<evidence type="ECO:0000256" key="6">
    <source>
        <dbReference type="SAM" id="Coils"/>
    </source>
</evidence>
<dbReference type="FunFam" id="3.30.470.20:FF:000009">
    <property type="entry name" value="tubulin polyglutamylase TTLL5 isoform X1"/>
    <property type="match status" value="1"/>
</dbReference>
<feature type="coiled-coil region" evidence="6">
    <location>
        <begin position="456"/>
        <end position="483"/>
    </location>
</feature>
<feature type="compositionally biased region" description="Polar residues" evidence="7">
    <location>
        <begin position="684"/>
        <end position="694"/>
    </location>
</feature>
<dbReference type="Pfam" id="PF03133">
    <property type="entry name" value="TTL"/>
    <property type="match status" value="1"/>
</dbReference>
<evidence type="ECO:0000256" key="7">
    <source>
        <dbReference type="SAM" id="MobiDB-lite"/>
    </source>
</evidence>
<dbReference type="GO" id="GO:0015631">
    <property type="term" value="F:tubulin binding"/>
    <property type="evidence" value="ECO:0007669"/>
    <property type="project" value="TreeGrafter"/>
</dbReference>
<reference evidence="8 9" key="1">
    <citation type="submission" date="2024-02" db="EMBL/GenBank/DDBJ databases">
        <title>Chromosome-scale genome assembly of the rough periwinkle Littorina saxatilis.</title>
        <authorList>
            <person name="De Jode A."/>
            <person name="Faria R."/>
            <person name="Formenti G."/>
            <person name="Sims Y."/>
            <person name="Smith T.P."/>
            <person name="Tracey A."/>
            <person name="Wood J.M.D."/>
            <person name="Zagrodzka Z.B."/>
            <person name="Johannesson K."/>
            <person name="Butlin R.K."/>
            <person name="Leder E.H."/>
        </authorList>
    </citation>
    <scope>NUCLEOTIDE SEQUENCE [LARGE SCALE GENOMIC DNA]</scope>
    <source>
        <strain evidence="8">Snail1</strain>
        <tissue evidence="8">Muscle</tissue>
    </source>
</reference>
<protein>
    <recommendedName>
        <fullName evidence="10">Tubulin polyglutamylase TTLL7</fullName>
    </recommendedName>
</protein>
<dbReference type="GO" id="GO:0070740">
    <property type="term" value="F:tubulin-glutamic acid ligase activity"/>
    <property type="evidence" value="ECO:0007669"/>
    <property type="project" value="TreeGrafter"/>
</dbReference>